<dbReference type="AlphaFoldDB" id="A0A1H6F0Y0"/>
<sequence length="31" mass="3471">MTSKEGWRAFVAEHPLSPVLPLTLEKVAHLL</sequence>
<gene>
    <name evidence="1" type="ORF">SAMN05444920_14230</name>
</gene>
<organism evidence="1 2">
    <name type="scientific">Nonomuraea solani</name>
    <dbReference type="NCBI Taxonomy" id="1144553"/>
    <lineage>
        <taxon>Bacteria</taxon>
        <taxon>Bacillati</taxon>
        <taxon>Actinomycetota</taxon>
        <taxon>Actinomycetes</taxon>
        <taxon>Streptosporangiales</taxon>
        <taxon>Streptosporangiaceae</taxon>
        <taxon>Nonomuraea</taxon>
    </lineage>
</organism>
<evidence type="ECO:0000313" key="2">
    <source>
        <dbReference type="Proteomes" id="UP000236732"/>
    </source>
</evidence>
<name>A0A1H6F0Y0_9ACTN</name>
<evidence type="ECO:0000313" key="1">
    <source>
        <dbReference type="EMBL" id="SEH03712.1"/>
    </source>
</evidence>
<proteinExistence type="predicted"/>
<reference evidence="1 2" key="1">
    <citation type="submission" date="2016-10" db="EMBL/GenBank/DDBJ databases">
        <authorList>
            <person name="de Groot N.N."/>
        </authorList>
    </citation>
    <scope>NUCLEOTIDE SEQUENCE [LARGE SCALE GENOMIC DNA]</scope>
    <source>
        <strain evidence="1 2">CGMCC 4.7037</strain>
    </source>
</reference>
<dbReference type="Proteomes" id="UP000236732">
    <property type="component" value="Unassembled WGS sequence"/>
</dbReference>
<protein>
    <submittedName>
        <fullName evidence="1">Uncharacterized protein</fullName>
    </submittedName>
</protein>
<dbReference type="EMBL" id="FNVT01000042">
    <property type="protein sequence ID" value="SEH03712.1"/>
    <property type="molecule type" value="Genomic_DNA"/>
</dbReference>
<keyword evidence="2" id="KW-1185">Reference proteome</keyword>
<accession>A0A1H6F0Y0</accession>